<name>A0ABW5R2M2_9BACL</name>
<comment type="caution">
    <text evidence="1">The sequence shown here is derived from an EMBL/GenBank/DDBJ whole genome shotgun (WGS) entry which is preliminary data.</text>
</comment>
<organism evidence="1 2">
    <name type="scientific">Paenibacillus thailandensis</name>
    <dbReference type="NCBI Taxonomy" id="393250"/>
    <lineage>
        <taxon>Bacteria</taxon>
        <taxon>Bacillati</taxon>
        <taxon>Bacillota</taxon>
        <taxon>Bacilli</taxon>
        <taxon>Bacillales</taxon>
        <taxon>Paenibacillaceae</taxon>
        <taxon>Paenibacillus</taxon>
    </lineage>
</organism>
<protein>
    <submittedName>
        <fullName evidence="1">Uncharacterized protein</fullName>
    </submittedName>
</protein>
<evidence type="ECO:0000313" key="2">
    <source>
        <dbReference type="Proteomes" id="UP001597493"/>
    </source>
</evidence>
<keyword evidence="2" id="KW-1185">Reference proteome</keyword>
<proteinExistence type="predicted"/>
<dbReference type="EMBL" id="JBHUMY010000033">
    <property type="protein sequence ID" value="MFD2662894.1"/>
    <property type="molecule type" value="Genomic_DNA"/>
</dbReference>
<accession>A0ABW5R2M2</accession>
<dbReference type="SUPFAM" id="SSF48239">
    <property type="entry name" value="Terpenoid cyclases/Protein prenyltransferases"/>
    <property type="match status" value="1"/>
</dbReference>
<dbReference type="RefSeq" id="WP_379277923.1">
    <property type="nucleotide sequence ID" value="NZ_JBHUMY010000033.1"/>
</dbReference>
<dbReference type="InterPro" id="IPR008930">
    <property type="entry name" value="Terpenoid_cyclase/PrenylTrfase"/>
</dbReference>
<evidence type="ECO:0000313" key="1">
    <source>
        <dbReference type="EMBL" id="MFD2662894.1"/>
    </source>
</evidence>
<sequence length="384" mass="43794">MATNAIPGILAGFDELFAGYYLWLAGQYDRRSGGFYYARSSFDMPNFRHDIESSAMALNILDRSGLLGGMPEAVRGRMISFFQSKQDEKSGFFYDEDPNMRLDEVMVMRAFGYCTGSLRKLGASPLHPLPTGTHSAPDYLASPDSYAAWLRSVDLRNSWRGCDLMGTPNHHLLRMAESERKPYVEAAYRYFASIQDPETGLWGNGNLYVRISGTFKLRSFFRTFRLPVPNVERIYRSLLECLRGEEAIDMCWVRNPMDLLHSFRGELTIPDGEWREILEITYGNMKRFLKPDGGFSRERLFSPPAPNVAQVKTGEYYPYMPAPVRIGGGRAEGDMNAGTQALWIREIAYQLSGVRSEPLARFSGDFWERAARIEHERIREEGEL</sequence>
<gene>
    <name evidence="1" type="ORF">ACFSW5_21800</name>
</gene>
<reference evidence="2" key="1">
    <citation type="journal article" date="2019" name="Int. J. Syst. Evol. Microbiol.">
        <title>The Global Catalogue of Microorganisms (GCM) 10K type strain sequencing project: providing services to taxonomists for standard genome sequencing and annotation.</title>
        <authorList>
            <consortium name="The Broad Institute Genomics Platform"/>
            <consortium name="The Broad Institute Genome Sequencing Center for Infectious Disease"/>
            <person name="Wu L."/>
            <person name="Ma J."/>
        </authorList>
    </citation>
    <scope>NUCLEOTIDE SEQUENCE [LARGE SCALE GENOMIC DNA]</scope>
    <source>
        <strain evidence="2">TISTR 1827</strain>
    </source>
</reference>
<dbReference type="Proteomes" id="UP001597493">
    <property type="component" value="Unassembled WGS sequence"/>
</dbReference>